<dbReference type="AlphaFoldDB" id="A0A7G9GMC3"/>
<dbReference type="KEGG" id="ehn:H9Q80_17180"/>
<protein>
    <submittedName>
        <fullName evidence="2">Sporulation protein YqfD</fullName>
    </submittedName>
</protein>
<keyword evidence="1" id="KW-0812">Transmembrane</keyword>
<dbReference type="InterPro" id="IPR010690">
    <property type="entry name" value="YqfD"/>
</dbReference>
<dbReference type="EMBL" id="CP060636">
    <property type="protein sequence ID" value="QNM11955.1"/>
    <property type="molecule type" value="Genomic_DNA"/>
</dbReference>
<evidence type="ECO:0000256" key="1">
    <source>
        <dbReference type="SAM" id="Phobius"/>
    </source>
</evidence>
<dbReference type="Pfam" id="PF06898">
    <property type="entry name" value="YqfD"/>
    <property type="match status" value="1"/>
</dbReference>
<feature type="transmembrane region" description="Helical" evidence="1">
    <location>
        <begin position="83"/>
        <end position="103"/>
    </location>
</feature>
<evidence type="ECO:0000313" key="3">
    <source>
        <dbReference type="Proteomes" id="UP000515856"/>
    </source>
</evidence>
<dbReference type="Proteomes" id="UP000515856">
    <property type="component" value="Chromosome"/>
</dbReference>
<name>A0A7G9GMC3_9FIRM</name>
<keyword evidence="3" id="KW-1185">Reference proteome</keyword>
<gene>
    <name evidence="2" type="ORF">H9Q80_17180</name>
</gene>
<reference evidence="2 3" key="1">
    <citation type="submission" date="2020-08" db="EMBL/GenBank/DDBJ databases">
        <authorList>
            <person name="Liu C."/>
            <person name="Sun Q."/>
        </authorList>
    </citation>
    <scope>NUCLEOTIDE SEQUENCE [LARGE SCALE GENOMIC DNA]</scope>
    <source>
        <strain evidence="2 3">NSJ-61</strain>
    </source>
</reference>
<organism evidence="2 3">
    <name type="scientific">[Eubacterium] hominis</name>
    <dbReference type="NCBI Taxonomy" id="2764325"/>
    <lineage>
        <taxon>Bacteria</taxon>
        <taxon>Bacillati</taxon>
        <taxon>Bacillota</taxon>
        <taxon>Erysipelotrichia</taxon>
        <taxon>Erysipelotrichales</taxon>
        <taxon>Erysipelotrichaceae</taxon>
        <taxon>Amedibacillus</taxon>
    </lineage>
</organism>
<accession>A0A7G9GMC3</accession>
<dbReference type="RefSeq" id="WP_117454758.1">
    <property type="nucleotide sequence ID" value="NZ_CP060636.1"/>
</dbReference>
<keyword evidence="1" id="KW-1133">Transmembrane helix</keyword>
<proteinExistence type="predicted"/>
<evidence type="ECO:0000313" key="2">
    <source>
        <dbReference type="EMBL" id="QNM11955.1"/>
    </source>
</evidence>
<keyword evidence="1" id="KW-0472">Membrane</keyword>
<sequence length="308" mass="35985">MKNKKSIGLDQWKLYGSLLHVLQIASRFHIAMYDAQEYKGYVIVYVPVYERHIIFAHFENCEHLCTTGMLGYLFRSLKKPARVAGIICAVILWYGLSHMVYAIDIKGEDDESRALIQKTLKDMQIVVPFYEKDTAQLKTDLKKKLENKIAWLEIEKKGSRYQISYTPKEFAIIEQLKHEELIARCDGVIQRFDVLHGNKLHKVNEFVHKGDVLVSNVIDTSSNSKEELFVKGRVFAYTWKDVHVQMKDDKMPKAFQYYMLLFQARDKISEQMKKDDSLYKENILQFSKEAGKINMVVHYTLIQDITTP</sequence>